<dbReference type="Gene3D" id="3.30.160.60">
    <property type="entry name" value="Classic Zinc Finger"/>
    <property type="match status" value="3"/>
</dbReference>
<dbReference type="PROSITE" id="PS51915">
    <property type="entry name" value="ZAD"/>
    <property type="match status" value="1"/>
</dbReference>
<accession>A0A9N9S362</accession>
<dbReference type="PANTHER" id="PTHR24235:SF12">
    <property type="entry name" value="G-PROTEIN COUPLED RECEPTORS FAMILY 1 PROFILE DOMAIN-CONTAINING PROTEIN"/>
    <property type="match status" value="1"/>
</dbReference>
<reference evidence="22" key="1">
    <citation type="submission" date="2022-01" db="EMBL/GenBank/DDBJ databases">
        <authorList>
            <person name="King R."/>
        </authorList>
    </citation>
    <scope>NUCLEOTIDE SEQUENCE</scope>
</reference>
<protein>
    <submittedName>
        <fullName evidence="22">Uncharacterized protein</fullName>
    </submittedName>
</protein>
<reference evidence="22" key="2">
    <citation type="submission" date="2022-10" db="EMBL/GenBank/DDBJ databases">
        <authorList>
            <consortium name="ENA_rothamsted_submissions"/>
            <consortium name="culmorum"/>
            <person name="King R."/>
        </authorList>
    </citation>
    <scope>NUCLEOTIDE SEQUENCE</scope>
</reference>
<feature type="domain" description="ZAD" evidence="21">
    <location>
        <begin position="10"/>
        <end position="85"/>
    </location>
</feature>
<dbReference type="Gene3D" id="3.40.1800.20">
    <property type="match status" value="1"/>
</dbReference>
<dbReference type="GO" id="GO:0016020">
    <property type="term" value="C:membrane"/>
    <property type="evidence" value="ECO:0007669"/>
    <property type="project" value="UniProtKB-SubCell"/>
</dbReference>
<feature type="region of interest" description="Disordered" evidence="17">
    <location>
        <begin position="744"/>
        <end position="765"/>
    </location>
</feature>
<evidence type="ECO:0000256" key="16">
    <source>
        <dbReference type="PROSITE-ProRule" id="PRU01263"/>
    </source>
</evidence>
<feature type="domain" description="G-protein coupled receptors family 1 profile" evidence="20">
    <location>
        <begin position="411"/>
        <end position="668"/>
    </location>
</feature>
<dbReference type="PROSITE" id="PS50262">
    <property type="entry name" value="G_PROTEIN_RECEP_F1_2"/>
    <property type="match status" value="1"/>
</dbReference>
<dbReference type="EMBL" id="OU895879">
    <property type="protein sequence ID" value="CAG9809303.1"/>
    <property type="molecule type" value="Genomic_DNA"/>
</dbReference>
<feature type="binding site" evidence="16">
    <location>
        <position position="12"/>
    </location>
    <ligand>
        <name>Zn(2+)</name>
        <dbReference type="ChEBI" id="CHEBI:29105"/>
    </ligand>
</feature>
<keyword evidence="12" id="KW-0675">Receptor</keyword>
<evidence type="ECO:0000256" key="11">
    <source>
        <dbReference type="ARBA" id="ARBA00023136"/>
    </source>
</evidence>
<feature type="transmembrane region" description="Helical" evidence="18">
    <location>
        <begin position="432"/>
        <end position="451"/>
    </location>
</feature>
<dbReference type="SMART" id="SM00868">
    <property type="entry name" value="zf-AD"/>
    <property type="match status" value="1"/>
</dbReference>
<evidence type="ECO:0000256" key="12">
    <source>
        <dbReference type="ARBA" id="ARBA00023170"/>
    </source>
</evidence>
<dbReference type="GO" id="GO:0005634">
    <property type="term" value="C:nucleus"/>
    <property type="evidence" value="ECO:0007669"/>
    <property type="project" value="UniProtKB-SubCell"/>
</dbReference>
<feature type="binding site" evidence="16">
    <location>
        <position position="15"/>
    </location>
    <ligand>
        <name>Zn(2+)</name>
        <dbReference type="ChEBI" id="CHEBI:29105"/>
    </ligand>
</feature>
<feature type="transmembrane region" description="Helical" evidence="18">
    <location>
        <begin position="400"/>
        <end position="420"/>
    </location>
</feature>
<evidence type="ECO:0000256" key="7">
    <source>
        <dbReference type="ARBA" id="ARBA00022771"/>
    </source>
</evidence>
<evidence type="ECO:0000256" key="2">
    <source>
        <dbReference type="ARBA" id="ARBA00004141"/>
    </source>
</evidence>
<dbReference type="SUPFAM" id="SSF57667">
    <property type="entry name" value="beta-beta-alpha zinc fingers"/>
    <property type="match status" value="2"/>
</dbReference>
<evidence type="ECO:0000256" key="13">
    <source>
        <dbReference type="ARBA" id="ARBA00023224"/>
    </source>
</evidence>
<dbReference type="InterPro" id="IPR013087">
    <property type="entry name" value="Znf_C2H2_type"/>
</dbReference>
<evidence type="ECO:0000256" key="18">
    <source>
        <dbReference type="SAM" id="Phobius"/>
    </source>
</evidence>
<name>A0A9N9S362_9DIPT</name>
<keyword evidence="13" id="KW-0807">Transducer</keyword>
<evidence type="ECO:0000256" key="5">
    <source>
        <dbReference type="ARBA" id="ARBA00022723"/>
    </source>
</evidence>
<evidence type="ECO:0000259" key="20">
    <source>
        <dbReference type="PROSITE" id="PS50262"/>
    </source>
</evidence>
<feature type="region of interest" description="Disordered" evidence="17">
    <location>
        <begin position="310"/>
        <end position="329"/>
    </location>
</feature>
<evidence type="ECO:0000256" key="15">
    <source>
        <dbReference type="PROSITE-ProRule" id="PRU00042"/>
    </source>
</evidence>
<evidence type="ECO:0000256" key="10">
    <source>
        <dbReference type="ARBA" id="ARBA00023040"/>
    </source>
</evidence>
<dbReference type="InterPro" id="IPR000276">
    <property type="entry name" value="GPCR_Rhodpsn"/>
</dbReference>
<evidence type="ECO:0000256" key="3">
    <source>
        <dbReference type="ARBA" id="ARBA00010663"/>
    </source>
</evidence>
<keyword evidence="14" id="KW-0539">Nucleus</keyword>
<keyword evidence="11 18" id="KW-0472">Membrane</keyword>
<evidence type="ECO:0000256" key="14">
    <source>
        <dbReference type="ARBA" id="ARBA00023242"/>
    </source>
</evidence>
<proteinExistence type="inferred from homology"/>
<keyword evidence="7 15" id="KW-0863">Zinc-finger</keyword>
<evidence type="ECO:0000256" key="1">
    <source>
        <dbReference type="ARBA" id="ARBA00004123"/>
    </source>
</evidence>
<dbReference type="FunFam" id="3.30.160.60:FF:000870">
    <property type="entry name" value="zinc finger protein 197 isoform X1"/>
    <property type="match status" value="1"/>
</dbReference>
<keyword evidence="8 16" id="KW-0862">Zinc</keyword>
<keyword evidence="10" id="KW-0297">G-protein coupled receptor</keyword>
<evidence type="ECO:0000256" key="17">
    <source>
        <dbReference type="SAM" id="MobiDB-lite"/>
    </source>
</evidence>
<dbReference type="AlphaFoldDB" id="A0A9N9S362"/>
<dbReference type="InterPro" id="IPR036236">
    <property type="entry name" value="Znf_C2H2_sf"/>
</dbReference>
<dbReference type="PROSITE" id="PS50157">
    <property type="entry name" value="ZINC_FINGER_C2H2_2"/>
    <property type="match status" value="3"/>
</dbReference>
<evidence type="ECO:0000256" key="8">
    <source>
        <dbReference type="ARBA" id="ARBA00022833"/>
    </source>
</evidence>
<evidence type="ECO:0000259" key="21">
    <source>
        <dbReference type="PROSITE" id="PS51915"/>
    </source>
</evidence>
<keyword evidence="4 18" id="KW-0812">Transmembrane</keyword>
<feature type="transmembrane region" description="Helical" evidence="18">
    <location>
        <begin position="555"/>
        <end position="583"/>
    </location>
</feature>
<dbReference type="PROSITE" id="PS00028">
    <property type="entry name" value="ZINC_FINGER_C2H2_1"/>
    <property type="match status" value="4"/>
</dbReference>
<evidence type="ECO:0000256" key="9">
    <source>
        <dbReference type="ARBA" id="ARBA00022989"/>
    </source>
</evidence>
<keyword evidence="5 16" id="KW-0479">Metal-binding</keyword>
<feature type="transmembrane region" description="Helical" evidence="18">
    <location>
        <begin position="609"/>
        <end position="628"/>
    </location>
</feature>
<evidence type="ECO:0000256" key="6">
    <source>
        <dbReference type="ARBA" id="ARBA00022737"/>
    </source>
</evidence>
<evidence type="ECO:0000259" key="19">
    <source>
        <dbReference type="PROSITE" id="PS50157"/>
    </source>
</evidence>
<dbReference type="InterPro" id="IPR012934">
    <property type="entry name" value="Znf_AD"/>
</dbReference>
<evidence type="ECO:0000256" key="4">
    <source>
        <dbReference type="ARBA" id="ARBA00022692"/>
    </source>
</evidence>
<feature type="domain" description="C2H2-type" evidence="19">
    <location>
        <begin position="332"/>
        <end position="359"/>
    </location>
</feature>
<feature type="binding site" evidence="16">
    <location>
        <position position="58"/>
    </location>
    <ligand>
        <name>Zn(2+)</name>
        <dbReference type="ChEBI" id="CHEBI:29105"/>
    </ligand>
</feature>
<feature type="transmembrane region" description="Helical" evidence="18">
    <location>
        <begin position="648"/>
        <end position="671"/>
    </location>
</feature>
<dbReference type="Pfam" id="PF07776">
    <property type="entry name" value="zf-AD"/>
    <property type="match status" value="1"/>
</dbReference>
<feature type="domain" description="C2H2-type" evidence="19">
    <location>
        <begin position="293"/>
        <end position="320"/>
    </location>
</feature>
<dbReference type="SUPFAM" id="SSF81321">
    <property type="entry name" value="Family A G protein-coupled receptor-like"/>
    <property type="match status" value="1"/>
</dbReference>
<keyword evidence="23" id="KW-1185">Reference proteome</keyword>
<dbReference type="PANTHER" id="PTHR24235">
    <property type="entry name" value="NEUROPEPTIDE Y RECEPTOR"/>
    <property type="match status" value="1"/>
</dbReference>
<dbReference type="OrthoDB" id="9946013at2759"/>
<evidence type="ECO:0000313" key="22">
    <source>
        <dbReference type="EMBL" id="CAG9809303.1"/>
    </source>
</evidence>
<keyword evidence="6" id="KW-0677">Repeat</keyword>
<dbReference type="Proteomes" id="UP001153620">
    <property type="component" value="Chromosome 3"/>
</dbReference>
<keyword evidence="9 18" id="KW-1133">Transmembrane helix</keyword>
<feature type="domain" description="C2H2-type" evidence="19">
    <location>
        <begin position="162"/>
        <end position="189"/>
    </location>
</feature>
<dbReference type="SMART" id="SM00355">
    <property type="entry name" value="ZnF_C2H2"/>
    <property type="match status" value="5"/>
</dbReference>
<dbReference type="SUPFAM" id="SSF57716">
    <property type="entry name" value="Glucocorticoid receptor-like (DNA-binding domain)"/>
    <property type="match status" value="1"/>
</dbReference>
<dbReference type="InterPro" id="IPR017452">
    <property type="entry name" value="GPCR_Rhodpsn_7TM"/>
</dbReference>
<dbReference type="PRINTS" id="PR00237">
    <property type="entry name" value="GPCRRHODOPSN"/>
</dbReference>
<dbReference type="GO" id="GO:0004930">
    <property type="term" value="F:G protein-coupled receptor activity"/>
    <property type="evidence" value="ECO:0007669"/>
    <property type="project" value="UniProtKB-KW"/>
</dbReference>
<dbReference type="SMART" id="SM01381">
    <property type="entry name" value="7TM_GPCR_Srsx"/>
    <property type="match status" value="1"/>
</dbReference>
<feature type="binding site" evidence="16">
    <location>
        <position position="61"/>
    </location>
    <ligand>
        <name>Zn(2+)</name>
        <dbReference type="ChEBI" id="CHEBI:29105"/>
    </ligand>
</feature>
<dbReference type="GO" id="GO:0008270">
    <property type="term" value="F:zinc ion binding"/>
    <property type="evidence" value="ECO:0007669"/>
    <property type="project" value="UniProtKB-UniRule"/>
</dbReference>
<comment type="similarity">
    <text evidence="3">Belongs to the G-protein coupled receptor 1 family.</text>
</comment>
<comment type="subcellular location">
    <subcellularLocation>
        <location evidence="2">Membrane</location>
        <topology evidence="2">Multi-pass membrane protein</topology>
    </subcellularLocation>
    <subcellularLocation>
        <location evidence="1">Nucleus</location>
    </subcellularLocation>
</comment>
<sequence>MDVSLNQTDDTCRCCLKNGHLISLFDETIFEEVEIYKAVTQIVPITINRNDGYSQNICNDCKKQVEEFYNFRQMCISSDEFLKSNRRPISRNNEHDYSTLIDEYDMDLSEYLIEGSTLKDETTAEELILETEVIENSTVPVLDETQLNFNGPLSKNLKRKSYACPICHKLWITPSKLKRHMSSHKNIEKSAAASSSQHYHCTICNSVQDSTIKLAQHMTTHSNPAESTGSVDKCTCRVCGLEFMSMPKLQNHMKAQHLRNISIISTDSISNEVPDKMKTSLETRRSDIGDVNTTCFECNKRFATPSKLRRHTKIHTRSDKKPPPRPARPRRYECLVCGKKFESPSKLMRHMSVHRDMAKSTTPSSETALEISTVDFSCFDFPSEIWGILPPVDIIIKVSIVAPLAIFGIIGNILLICTILGDRSLKSPTNYLIANMSISDLCTLLFSPALVLLHEIFQNYKLGIVGCKVEATIEVSFLITSVITLCFVSYERLTAIAFPMQARLTLHDTKVVIVASWICGLILSSPLAIFKNYTERQWRNFLEAFCSENVNVLPLYWHVIIVALVWIPLVVLIFCYTTIFIKLDQYERVRKRRDHPLTISYKRKFAKTLFIVVVTFFVLRIPFTTFVFMRSYRLQSSEINSVDGIQRIHWYISRYLIFLNCALTPCVYGLTNENFRRAFRRSKCHKYFCMCAPGSISKTVAVYSINHQDPQSHMQEPRSRNPAANNKMFSQSWFKSGKLSRFTTSKNQNAATRTQDKFQTTDVYM</sequence>
<gene>
    <name evidence="22" type="ORF">CHIRRI_LOCUS12130</name>
</gene>
<feature type="transmembrane region" description="Helical" evidence="18">
    <location>
        <begin position="471"/>
        <end position="490"/>
    </location>
</feature>
<dbReference type="Pfam" id="PF00096">
    <property type="entry name" value="zf-C2H2"/>
    <property type="match status" value="2"/>
</dbReference>
<dbReference type="Pfam" id="PF00001">
    <property type="entry name" value="7tm_1"/>
    <property type="match status" value="1"/>
</dbReference>
<dbReference type="Gene3D" id="1.20.1070.10">
    <property type="entry name" value="Rhodopsin 7-helix transmembrane proteins"/>
    <property type="match status" value="1"/>
</dbReference>
<evidence type="ECO:0000313" key="23">
    <source>
        <dbReference type="Proteomes" id="UP001153620"/>
    </source>
</evidence>
<organism evidence="22 23">
    <name type="scientific">Chironomus riparius</name>
    <dbReference type="NCBI Taxonomy" id="315576"/>
    <lineage>
        <taxon>Eukaryota</taxon>
        <taxon>Metazoa</taxon>
        <taxon>Ecdysozoa</taxon>
        <taxon>Arthropoda</taxon>
        <taxon>Hexapoda</taxon>
        <taxon>Insecta</taxon>
        <taxon>Pterygota</taxon>
        <taxon>Neoptera</taxon>
        <taxon>Endopterygota</taxon>
        <taxon>Diptera</taxon>
        <taxon>Nematocera</taxon>
        <taxon>Chironomoidea</taxon>
        <taxon>Chironomidae</taxon>
        <taxon>Chironominae</taxon>
        <taxon>Chironomus</taxon>
    </lineage>
</organism>
<feature type="transmembrane region" description="Helical" evidence="18">
    <location>
        <begin position="511"/>
        <end position="530"/>
    </location>
</feature>